<dbReference type="Proteomes" id="UP000314294">
    <property type="component" value="Unassembled WGS sequence"/>
</dbReference>
<name>A0A4Z2F1J9_9TELE</name>
<organism evidence="3 4">
    <name type="scientific">Liparis tanakae</name>
    <name type="common">Tanaka's snailfish</name>
    <dbReference type="NCBI Taxonomy" id="230148"/>
    <lineage>
        <taxon>Eukaryota</taxon>
        <taxon>Metazoa</taxon>
        <taxon>Chordata</taxon>
        <taxon>Craniata</taxon>
        <taxon>Vertebrata</taxon>
        <taxon>Euteleostomi</taxon>
        <taxon>Actinopterygii</taxon>
        <taxon>Neopterygii</taxon>
        <taxon>Teleostei</taxon>
        <taxon>Neoteleostei</taxon>
        <taxon>Acanthomorphata</taxon>
        <taxon>Eupercaria</taxon>
        <taxon>Perciformes</taxon>
        <taxon>Cottioidei</taxon>
        <taxon>Cottales</taxon>
        <taxon>Liparidae</taxon>
        <taxon>Liparis</taxon>
    </lineage>
</organism>
<dbReference type="OrthoDB" id="9908419at2759"/>
<protein>
    <submittedName>
        <fullName evidence="3">Fibronectin type III domain-containing protein 7</fullName>
    </submittedName>
</protein>
<evidence type="ECO:0000313" key="3">
    <source>
        <dbReference type="EMBL" id="TNN35009.1"/>
    </source>
</evidence>
<feature type="region of interest" description="Disordered" evidence="1">
    <location>
        <begin position="800"/>
        <end position="821"/>
    </location>
</feature>
<dbReference type="PANTHER" id="PTHR47135:SF3">
    <property type="entry name" value="FIBRONECTIN TYPE-III DOMAIN-CONTAINING PROTEIN"/>
    <property type="match status" value="1"/>
</dbReference>
<feature type="domain" description="Fibronectin type-III" evidence="2">
    <location>
        <begin position="37"/>
        <end position="123"/>
    </location>
</feature>
<dbReference type="Pfam" id="PF00041">
    <property type="entry name" value="fn3"/>
    <property type="match status" value="2"/>
</dbReference>
<dbReference type="CDD" id="cd00063">
    <property type="entry name" value="FN3"/>
    <property type="match status" value="2"/>
</dbReference>
<feature type="domain" description="Fibronectin type-III" evidence="2">
    <location>
        <begin position="474"/>
        <end position="561"/>
    </location>
</feature>
<gene>
    <name evidence="3" type="primary">FNDC7_6</name>
    <name evidence="3" type="ORF">EYF80_054832</name>
</gene>
<dbReference type="Gene3D" id="2.60.40.10">
    <property type="entry name" value="Immunoglobulins"/>
    <property type="match status" value="7"/>
</dbReference>
<feature type="domain" description="Fibronectin type-III" evidence="2">
    <location>
        <begin position="650"/>
        <end position="738"/>
    </location>
</feature>
<dbReference type="InterPro" id="IPR036116">
    <property type="entry name" value="FN3_sf"/>
</dbReference>
<dbReference type="EMBL" id="SRLO01001850">
    <property type="protein sequence ID" value="TNN35009.1"/>
    <property type="molecule type" value="Genomic_DNA"/>
</dbReference>
<dbReference type="PROSITE" id="PS50853">
    <property type="entry name" value="FN3"/>
    <property type="match status" value="5"/>
</dbReference>
<dbReference type="SUPFAM" id="SSF49265">
    <property type="entry name" value="Fibronectin type III"/>
    <property type="match status" value="8"/>
</dbReference>
<evidence type="ECO:0000256" key="1">
    <source>
        <dbReference type="SAM" id="MobiDB-lite"/>
    </source>
</evidence>
<feature type="compositionally biased region" description="Polar residues" evidence="1">
    <location>
        <begin position="810"/>
        <end position="821"/>
    </location>
</feature>
<evidence type="ECO:0000259" key="2">
    <source>
        <dbReference type="PROSITE" id="PS50853"/>
    </source>
</evidence>
<comment type="caution">
    <text evidence="3">The sequence shown here is derived from an EMBL/GenBank/DDBJ whole genome shotgun (WGS) entry which is preliminary data.</text>
</comment>
<dbReference type="SMART" id="SM00060">
    <property type="entry name" value="FN3"/>
    <property type="match status" value="8"/>
</dbReference>
<keyword evidence="4" id="KW-1185">Reference proteome</keyword>
<evidence type="ECO:0000313" key="4">
    <source>
        <dbReference type="Proteomes" id="UP000314294"/>
    </source>
</evidence>
<dbReference type="InterPro" id="IPR003961">
    <property type="entry name" value="FN3_dom"/>
</dbReference>
<proteinExistence type="predicted"/>
<dbReference type="AlphaFoldDB" id="A0A4Z2F1J9"/>
<sequence length="821" mass="86164">MPGVQCGQNYTVTVVASNEKCNSDPSAADTLQSEPCVPTDVAVMTDCSRNQALVSWSASDGATTYKVTAQSPQGDMSTCESPGLMCTLTNLTCGRAFSVQVVAQDDICSSLPSPATTIQSVPCTPSIGSVVLDCYTNSALLDWAHARGALNYTATARSSGSHVSTCSREFTNCELRDLQCGRTYDVFAVASNGECSSPPSARLQIESVPCPPENVVATVDCSTNAARVAWGAARGADSYVVQAFGVEEDEAHCETEDQSCVLADLRCGFTYNITAIAVNAACNVSRSDVTQLHAVPCVPRQVEARVVCESGAVAVAWEPSKGASSYSAVARGGGGYTSTRNISDGTTTWRVFDDLRCGLNYSIAVSASDETCSSAGSAAVEINTVPCIPQGGTAEMACGNDTGVVSWEEAEGVSSYAVRAFGPDGHKMQCNSTATSCQLPNMHCGQLYNLTLTALDGECDESNAYLDLQSVPCRPTNVKAALRCRSNRVAVTWERASGALSYLAVGVAADGSDRTECNATETHCDLVDPRCGTTYNVSVVGRHEACSGVESERAYVRTAPCAPQDVAVAAPCDAGGTMAVSWSPNPDAQHFHVAALSDTGARRHCNSSGAACTIGGLPCGRHYNVTVLAARDGCESAPSAAVQTSTAPCVPRNAAGRLDCVSNSAWVTWDVSDGALRYDVVAREVGGHNSSCTSTSSPCDIPDLECGTRYDFQVTAVNQHCRSNRSSFELETVPCAPRRVRYVGDRASAALSWDASVFAASYAVYDVSGDARVQLCNTTELYCQVTNFDPNATEVTAINAGGESIPNPEMTGQTHNTENRR</sequence>
<accession>A0A4Z2F1J9</accession>
<dbReference type="InterPro" id="IPR013783">
    <property type="entry name" value="Ig-like_fold"/>
</dbReference>
<reference evidence="3 4" key="1">
    <citation type="submission" date="2019-03" db="EMBL/GenBank/DDBJ databases">
        <title>First draft genome of Liparis tanakae, snailfish: a comprehensive survey of snailfish specific genes.</title>
        <authorList>
            <person name="Kim W."/>
            <person name="Song I."/>
            <person name="Jeong J.-H."/>
            <person name="Kim D."/>
            <person name="Kim S."/>
            <person name="Ryu S."/>
            <person name="Song J.Y."/>
            <person name="Lee S.K."/>
        </authorList>
    </citation>
    <scope>NUCLEOTIDE SEQUENCE [LARGE SCALE GENOMIC DNA]</scope>
    <source>
        <tissue evidence="3">Muscle</tissue>
    </source>
</reference>
<feature type="domain" description="Fibronectin type-III" evidence="2">
    <location>
        <begin position="298"/>
        <end position="387"/>
    </location>
</feature>
<dbReference type="PANTHER" id="PTHR47135">
    <property type="entry name" value="FIBRONECTIN TYPE III DOMAIN-CONTAINING PROTEIN 7"/>
    <property type="match status" value="1"/>
</dbReference>
<feature type="domain" description="Fibronectin type-III" evidence="2">
    <location>
        <begin position="562"/>
        <end position="649"/>
    </location>
</feature>